<dbReference type="EMBL" id="JAALLZ010000051">
    <property type="protein sequence ID" value="NGU31903.1"/>
    <property type="molecule type" value="Genomic_DNA"/>
</dbReference>
<dbReference type="AlphaFoldDB" id="A0AAP6WPX0"/>
<comment type="caution">
    <text evidence="1">The sequence shown here is derived from an EMBL/GenBank/DDBJ whole genome shotgun (WGS) entry which is preliminary data.</text>
</comment>
<accession>A0AAP6WPX0</accession>
<protein>
    <submittedName>
        <fullName evidence="1">Site-specific integrase</fullName>
    </submittedName>
</protein>
<sequence>MNIFNLKKEMKNIIYSDSSLSKNSIRDRNSALNKIFENFNNLDDVSVITKDKILDNLNSIKFKTKLSAGVNAIRFLKEHNLDVDFPSEDELKEII</sequence>
<evidence type="ECO:0000313" key="2">
    <source>
        <dbReference type="Proteomes" id="UP000481454"/>
    </source>
</evidence>
<name>A0AAP6WPX0_CLOPF</name>
<dbReference type="Proteomes" id="UP000481454">
    <property type="component" value="Unassembled WGS sequence"/>
</dbReference>
<proteinExistence type="predicted"/>
<gene>
    <name evidence="1" type="ORF">G6Z34_17775</name>
</gene>
<reference evidence="1 2" key="1">
    <citation type="submission" date="2020-02" db="EMBL/GenBank/DDBJ databases">
        <title>Genomic Insights into the Phylogeny and Genetic Plasticity of the Human and Animal Enteric Pathogen Clostridium perfringens.</title>
        <authorList>
            <person name="Feng Y."/>
            <person name="Hu Y."/>
        </authorList>
    </citation>
    <scope>NUCLEOTIDE SEQUENCE [LARGE SCALE GENOMIC DNA]</scope>
    <source>
        <strain evidence="1 2">CP-40</strain>
    </source>
</reference>
<evidence type="ECO:0000313" key="1">
    <source>
        <dbReference type="EMBL" id="NGU31903.1"/>
    </source>
</evidence>
<feature type="non-terminal residue" evidence="1">
    <location>
        <position position="95"/>
    </location>
</feature>
<organism evidence="1 2">
    <name type="scientific">Clostridium perfringens</name>
    <dbReference type="NCBI Taxonomy" id="1502"/>
    <lineage>
        <taxon>Bacteria</taxon>
        <taxon>Bacillati</taxon>
        <taxon>Bacillota</taxon>
        <taxon>Clostridia</taxon>
        <taxon>Eubacteriales</taxon>
        <taxon>Clostridiaceae</taxon>
        <taxon>Clostridium</taxon>
    </lineage>
</organism>